<accession>A0ABT6JIV2</accession>
<dbReference type="CDD" id="cd01310">
    <property type="entry name" value="TatD_DNAse"/>
    <property type="match status" value="1"/>
</dbReference>
<dbReference type="Gene3D" id="3.20.20.140">
    <property type="entry name" value="Metal-dependent hydrolases"/>
    <property type="match status" value="1"/>
</dbReference>
<keyword evidence="2 3" id="KW-0378">Hydrolase</keyword>
<evidence type="ECO:0000256" key="2">
    <source>
        <dbReference type="ARBA" id="ARBA00022801"/>
    </source>
</evidence>
<dbReference type="EMBL" id="JARXRN010000020">
    <property type="protein sequence ID" value="MDH5829996.1"/>
    <property type="molecule type" value="Genomic_DNA"/>
</dbReference>
<dbReference type="PROSITE" id="PS01137">
    <property type="entry name" value="TATD_1"/>
    <property type="match status" value="1"/>
</dbReference>
<protein>
    <submittedName>
        <fullName evidence="3">TatD family hydrolase</fullName>
    </submittedName>
</protein>
<dbReference type="SUPFAM" id="SSF51556">
    <property type="entry name" value="Metallo-dependent hydrolases"/>
    <property type="match status" value="1"/>
</dbReference>
<keyword evidence="4" id="KW-1185">Reference proteome</keyword>
<dbReference type="InterPro" id="IPR032466">
    <property type="entry name" value="Metal_Hydrolase"/>
</dbReference>
<dbReference type="PANTHER" id="PTHR46124">
    <property type="entry name" value="D-AMINOACYL-TRNA DEACYLASE"/>
    <property type="match status" value="1"/>
</dbReference>
<comment type="similarity">
    <text evidence="1">Belongs to the metallo-dependent hydrolases superfamily. TatD-type hydrolase family.</text>
</comment>
<comment type="caution">
    <text evidence="3">The sequence shown here is derived from an EMBL/GenBank/DDBJ whole genome shotgun (WGS) entry which is preliminary data.</text>
</comment>
<name>A0ABT6JIV2_9GAMM</name>
<organism evidence="3 4">
    <name type="scientific">Luteimonas rhizosphaericola</name>
    <dbReference type="NCBI Taxonomy" id="3042024"/>
    <lineage>
        <taxon>Bacteria</taxon>
        <taxon>Pseudomonadati</taxon>
        <taxon>Pseudomonadota</taxon>
        <taxon>Gammaproteobacteria</taxon>
        <taxon>Lysobacterales</taxon>
        <taxon>Lysobacteraceae</taxon>
        <taxon>Luteimonas</taxon>
    </lineage>
</organism>
<dbReference type="PANTHER" id="PTHR46124:SF3">
    <property type="entry name" value="HYDROLASE"/>
    <property type="match status" value="1"/>
</dbReference>
<dbReference type="PROSITE" id="PS01091">
    <property type="entry name" value="TATD_3"/>
    <property type="match status" value="1"/>
</dbReference>
<proteinExistence type="inferred from homology"/>
<reference evidence="3 4" key="1">
    <citation type="submission" date="2023-04" db="EMBL/GenBank/DDBJ databases">
        <title>Luteimonas sp. M1R5S18.</title>
        <authorList>
            <person name="Sun J.-Q."/>
        </authorList>
    </citation>
    <scope>NUCLEOTIDE SEQUENCE [LARGE SCALE GENOMIC DNA]</scope>
    <source>
        <strain evidence="3 4">M1R5S18</strain>
    </source>
</reference>
<dbReference type="PROSITE" id="PS01090">
    <property type="entry name" value="TATD_2"/>
    <property type="match status" value="1"/>
</dbReference>
<dbReference type="GO" id="GO:0016787">
    <property type="term" value="F:hydrolase activity"/>
    <property type="evidence" value="ECO:0007669"/>
    <property type="project" value="UniProtKB-KW"/>
</dbReference>
<dbReference type="RefSeq" id="WP_280600425.1">
    <property type="nucleotide sequence ID" value="NZ_JARXRN010000020.1"/>
</dbReference>
<evidence type="ECO:0000313" key="3">
    <source>
        <dbReference type="EMBL" id="MDH5829996.1"/>
    </source>
</evidence>
<dbReference type="PIRSF" id="PIRSF005902">
    <property type="entry name" value="DNase_TatD"/>
    <property type="match status" value="1"/>
</dbReference>
<dbReference type="Proteomes" id="UP001156831">
    <property type="component" value="Unassembled WGS sequence"/>
</dbReference>
<dbReference type="InterPro" id="IPR001130">
    <property type="entry name" value="TatD-like"/>
</dbReference>
<dbReference type="Pfam" id="PF01026">
    <property type="entry name" value="TatD_DNase"/>
    <property type="match status" value="1"/>
</dbReference>
<evidence type="ECO:0000313" key="4">
    <source>
        <dbReference type="Proteomes" id="UP001156831"/>
    </source>
</evidence>
<evidence type="ECO:0000256" key="1">
    <source>
        <dbReference type="ARBA" id="ARBA00009275"/>
    </source>
</evidence>
<sequence>MDLIDSHCHLDAPEFDRDRDAVVVRARAAGVRIQVLPAVEAAAWPKLRDICSGDDGLHPAYGLHPMYLSAHREEHLRLLREWLGRERAVAVGECGLDYYVEGLDHNAQQDFFEGQLGIARDLDLPVIVHARRAVDAVIATLRRIGGLRGVVHSWSGSEQQARQLWEMGFMLGIGGPVTYERARRLRRTVAGMPLEYLLLETDAPDQPDAGIRGQRNEPARLTHVLETVASLRDESPEAIAHATRDNAIRLFGLPRPLAEAPR</sequence>
<dbReference type="InterPro" id="IPR018228">
    <property type="entry name" value="DNase_TatD-rel_CS"/>
</dbReference>
<gene>
    <name evidence="3" type="ORF">QFW80_05615</name>
</gene>